<gene>
    <name evidence="1" type="ORF">LCI18_008410</name>
</gene>
<sequence>MHYKSLLRPFLSEANARKRLRFARRYVHMAEDFWEKWTFSDEVIIARGEGQRRTRVFCKPHERLFRRNVQTRVQPARHSQMFFSAFNHRRCLPMVPLAGDPESPRGGVTAQVILACLQRYLPRIVTRNSYFQHDNASTFTAHIVRDWIYEWCESRRAEVVDWPPCSPDLNPIENQWAILKERICKRYAELTYMPKTEEAKQTLIAAAIELWEEIEPEVIDNLVHPMKRRMQAVVRAHGWYTKY</sequence>
<protein>
    <submittedName>
        <fullName evidence="1">Uncharacterized protein</fullName>
    </submittedName>
</protein>
<name>A0ACD3Z8B2_FUSSC</name>
<evidence type="ECO:0000313" key="1">
    <source>
        <dbReference type="EMBL" id="UPK97475.1"/>
    </source>
</evidence>
<organism evidence="1 2">
    <name type="scientific">Fusarium solani subsp. cucurbitae</name>
    <name type="common">Neocosmosporum cucurbitae</name>
    <dbReference type="NCBI Taxonomy" id="2747967"/>
    <lineage>
        <taxon>Eukaryota</taxon>
        <taxon>Fungi</taxon>
        <taxon>Dikarya</taxon>
        <taxon>Ascomycota</taxon>
        <taxon>Pezizomycotina</taxon>
        <taxon>Sordariomycetes</taxon>
        <taxon>Hypocreomycetidae</taxon>
        <taxon>Hypocreales</taxon>
        <taxon>Nectriaceae</taxon>
        <taxon>Fusarium</taxon>
        <taxon>Fusarium solani species complex</taxon>
    </lineage>
</organism>
<proteinExistence type="predicted"/>
<dbReference type="Proteomes" id="UP000830768">
    <property type="component" value="Chromosome 6"/>
</dbReference>
<keyword evidence="2" id="KW-1185">Reference proteome</keyword>
<accession>A0ACD3Z8B2</accession>
<dbReference type="EMBL" id="CP090035">
    <property type="protein sequence ID" value="UPK97475.1"/>
    <property type="molecule type" value="Genomic_DNA"/>
</dbReference>
<evidence type="ECO:0000313" key="2">
    <source>
        <dbReference type="Proteomes" id="UP000830768"/>
    </source>
</evidence>
<reference evidence="1" key="1">
    <citation type="submission" date="2021-11" db="EMBL/GenBank/DDBJ databases">
        <title>Fusarium solani-melongenae Genome sequencing and assembly.</title>
        <authorList>
            <person name="Xie S."/>
            <person name="Huang L."/>
            <person name="Zhang X."/>
        </authorList>
    </citation>
    <scope>NUCLEOTIDE SEQUENCE</scope>
    <source>
        <strain evidence="1">CRI 24-3</strain>
    </source>
</reference>